<accession>A0A7J7TW80</accession>
<reference evidence="2 3" key="1">
    <citation type="journal article" date="2020" name="Nature">
        <title>Six reference-quality genomes reveal evolution of bat adaptations.</title>
        <authorList>
            <person name="Jebb D."/>
            <person name="Huang Z."/>
            <person name="Pippel M."/>
            <person name="Hughes G.M."/>
            <person name="Lavrichenko K."/>
            <person name="Devanna P."/>
            <person name="Winkler S."/>
            <person name="Jermiin L.S."/>
            <person name="Skirmuntt E.C."/>
            <person name="Katzourakis A."/>
            <person name="Burkitt-Gray L."/>
            <person name="Ray D.A."/>
            <person name="Sullivan K.A.M."/>
            <person name="Roscito J.G."/>
            <person name="Kirilenko B.M."/>
            <person name="Davalos L.M."/>
            <person name="Corthals A.P."/>
            <person name="Power M.L."/>
            <person name="Jones G."/>
            <person name="Ransome R.D."/>
            <person name="Dechmann D.K.N."/>
            <person name="Locatelli A.G."/>
            <person name="Puechmaille S.J."/>
            <person name="Fedrigo O."/>
            <person name="Jarvis E.D."/>
            <person name="Hiller M."/>
            <person name="Vernes S.C."/>
            <person name="Myers E.W."/>
            <person name="Teeling E.C."/>
        </authorList>
    </citation>
    <scope>NUCLEOTIDE SEQUENCE [LARGE SCALE GENOMIC DNA]</scope>
    <source>
        <strain evidence="2">MPipKuh1</strain>
        <tissue evidence="2">Flight muscle</tissue>
    </source>
</reference>
<gene>
    <name evidence="2" type="ORF">mPipKuh1_009274</name>
</gene>
<sequence length="134" mass="15573">MQNTCFPLNYVTGKIRQIMQAEKIGYNGYFEIFTTILQPRRSQVPDPFSLNFFFFFFFFFFASGPIYAGIDAHFLTTILHANTPIACAQDRRLYPNLGQIGESEILFTRGLNLPEATILYGMHTVHQYLYQLKH</sequence>
<organism evidence="2 3">
    <name type="scientific">Pipistrellus kuhlii</name>
    <name type="common">Kuhl's pipistrelle</name>
    <dbReference type="NCBI Taxonomy" id="59472"/>
    <lineage>
        <taxon>Eukaryota</taxon>
        <taxon>Metazoa</taxon>
        <taxon>Chordata</taxon>
        <taxon>Craniata</taxon>
        <taxon>Vertebrata</taxon>
        <taxon>Euteleostomi</taxon>
        <taxon>Mammalia</taxon>
        <taxon>Eutheria</taxon>
        <taxon>Laurasiatheria</taxon>
        <taxon>Chiroptera</taxon>
        <taxon>Yangochiroptera</taxon>
        <taxon>Vespertilionidae</taxon>
        <taxon>Pipistrellus</taxon>
    </lineage>
</organism>
<keyword evidence="1" id="KW-0812">Transmembrane</keyword>
<evidence type="ECO:0000313" key="3">
    <source>
        <dbReference type="Proteomes" id="UP000558488"/>
    </source>
</evidence>
<keyword evidence="3" id="KW-1185">Reference proteome</keyword>
<dbReference type="Proteomes" id="UP000558488">
    <property type="component" value="Unassembled WGS sequence"/>
</dbReference>
<protein>
    <submittedName>
        <fullName evidence="2">Uncharacterized protein</fullName>
    </submittedName>
</protein>
<evidence type="ECO:0000313" key="2">
    <source>
        <dbReference type="EMBL" id="KAF6304821.1"/>
    </source>
</evidence>
<keyword evidence="1" id="KW-1133">Transmembrane helix</keyword>
<evidence type="ECO:0000256" key="1">
    <source>
        <dbReference type="SAM" id="Phobius"/>
    </source>
</evidence>
<dbReference type="EMBL" id="JACAGB010000024">
    <property type="protein sequence ID" value="KAF6304821.1"/>
    <property type="molecule type" value="Genomic_DNA"/>
</dbReference>
<dbReference type="AlphaFoldDB" id="A0A7J7TW80"/>
<keyword evidence="1" id="KW-0472">Membrane</keyword>
<name>A0A7J7TW80_PIPKU</name>
<proteinExistence type="predicted"/>
<feature type="transmembrane region" description="Helical" evidence="1">
    <location>
        <begin position="48"/>
        <end position="70"/>
    </location>
</feature>
<comment type="caution">
    <text evidence="2">The sequence shown here is derived from an EMBL/GenBank/DDBJ whole genome shotgun (WGS) entry which is preliminary data.</text>
</comment>